<dbReference type="Gene3D" id="3.10.450.50">
    <property type="match status" value="1"/>
</dbReference>
<dbReference type="InterPro" id="IPR032710">
    <property type="entry name" value="NTF2-like_dom_sf"/>
</dbReference>
<dbReference type="Pfam" id="PF14534">
    <property type="entry name" value="DUF4440"/>
    <property type="match status" value="1"/>
</dbReference>
<dbReference type="EMBL" id="JBHULT010000013">
    <property type="protein sequence ID" value="MFD2519169.1"/>
    <property type="molecule type" value="Genomic_DNA"/>
</dbReference>
<protein>
    <submittedName>
        <fullName evidence="3">Nuclear transport factor 2 family protein</fullName>
    </submittedName>
</protein>
<proteinExistence type="predicted"/>
<dbReference type="Proteomes" id="UP001597468">
    <property type="component" value="Unassembled WGS sequence"/>
</dbReference>
<evidence type="ECO:0000256" key="1">
    <source>
        <dbReference type="SAM" id="SignalP"/>
    </source>
</evidence>
<evidence type="ECO:0000259" key="2">
    <source>
        <dbReference type="Pfam" id="PF14534"/>
    </source>
</evidence>
<dbReference type="SUPFAM" id="SSF54427">
    <property type="entry name" value="NTF2-like"/>
    <property type="match status" value="1"/>
</dbReference>
<dbReference type="RefSeq" id="WP_380754939.1">
    <property type="nucleotide sequence ID" value="NZ_JBHULT010000013.1"/>
</dbReference>
<name>A0ABW5J1X0_9FLAO</name>
<evidence type="ECO:0000313" key="3">
    <source>
        <dbReference type="EMBL" id="MFD2519169.1"/>
    </source>
</evidence>
<keyword evidence="1" id="KW-0732">Signal</keyword>
<accession>A0ABW5J1X0</accession>
<gene>
    <name evidence="3" type="ORF">ACFSTG_14770</name>
</gene>
<feature type="chain" id="PRO_5047227259" evidence="1">
    <location>
        <begin position="34"/>
        <end position="267"/>
    </location>
</feature>
<reference evidence="4" key="1">
    <citation type="journal article" date="2019" name="Int. J. Syst. Evol. Microbiol.">
        <title>The Global Catalogue of Microorganisms (GCM) 10K type strain sequencing project: providing services to taxonomists for standard genome sequencing and annotation.</title>
        <authorList>
            <consortium name="The Broad Institute Genomics Platform"/>
            <consortium name="The Broad Institute Genome Sequencing Center for Infectious Disease"/>
            <person name="Wu L."/>
            <person name="Ma J."/>
        </authorList>
    </citation>
    <scope>NUCLEOTIDE SEQUENCE [LARGE SCALE GENOMIC DNA]</scope>
    <source>
        <strain evidence="4">KCTC 42585</strain>
    </source>
</reference>
<feature type="domain" description="DUF4440" evidence="2">
    <location>
        <begin position="42"/>
        <end position="161"/>
    </location>
</feature>
<sequence>MHQQRFTREPERLFKKIILLVAIIFVSSPAAQAQDTGLQKLITKKDASFWKAYNTCDIAGMEKHLSEDLEFYHDKGGITYGRKDLSDDLRQGLCKTGRNYLRREAVPGSVSIYPLKDKDSVYGAIITGEHLFYIIEEDSEKLDGQAKFSHLWLKEPGDWKMHRVYSFDHGPATFGISKQVVELPKEKLLELTGQYLTDSKDPITVLFDGGNLELRALGKTFILYPEDEHTFFTKDRDLSFSFNNEDPRTLTIYESDNKVEEATFHQK</sequence>
<comment type="caution">
    <text evidence="3">The sequence shown here is derived from an EMBL/GenBank/DDBJ whole genome shotgun (WGS) entry which is preliminary data.</text>
</comment>
<dbReference type="InterPro" id="IPR027843">
    <property type="entry name" value="DUF4440"/>
</dbReference>
<feature type="signal peptide" evidence="1">
    <location>
        <begin position="1"/>
        <end position="33"/>
    </location>
</feature>
<keyword evidence="4" id="KW-1185">Reference proteome</keyword>
<organism evidence="3 4">
    <name type="scientific">Salinimicrobium flavum</name>
    <dbReference type="NCBI Taxonomy" id="1737065"/>
    <lineage>
        <taxon>Bacteria</taxon>
        <taxon>Pseudomonadati</taxon>
        <taxon>Bacteroidota</taxon>
        <taxon>Flavobacteriia</taxon>
        <taxon>Flavobacteriales</taxon>
        <taxon>Flavobacteriaceae</taxon>
        <taxon>Salinimicrobium</taxon>
    </lineage>
</organism>
<evidence type="ECO:0000313" key="4">
    <source>
        <dbReference type="Proteomes" id="UP001597468"/>
    </source>
</evidence>